<keyword evidence="2" id="KW-1185">Reference proteome</keyword>
<evidence type="ECO:0000313" key="1">
    <source>
        <dbReference type="EMBL" id="OAY52535.1"/>
    </source>
</evidence>
<organism evidence="1 2">
    <name type="scientific">Manihot esculenta</name>
    <name type="common">Cassava</name>
    <name type="synonym">Jatropha manihot</name>
    <dbReference type="NCBI Taxonomy" id="3983"/>
    <lineage>
        <taxon>Eukaryota</taxon>
        <taxon>Viridiplantae</taxon>
        <taxon>Streptophyta</taxon>
        <taxon>Embryophyta</taxon>
        <taxon>Tracheophyta</taxon>
        <taxon>Spermatophyta</taxon>
        <taxon>Magnoliopsida</taxon>
        <taxon>eudicotyledons</taxon>
        <taxon>Gunneridae</taxon>
        <taxon>Pentapetalae</taxon>
        <taxon>rosids</taxon>
        <taxon>fabids</taxon>
        <taxon>Malpighiales</taxon>
        <taxon>Euphorbiaceae</taxon>
        <taxon>Crotonoideae</taxon>
        <taxon>Manihoteae</taxon>
        <taxon>Manihot</taxon>
    </lineage>
</organism>
<reference evidence="2" key="1">
    <citation type="journal article" date="2016" name="Nat. Biotechnol.">
        <title>Sequencing wild and cultivated cassava and related species reveals extensive interspecific hybridization and genetic diversity.</title>
        <authorList>
            <person name="Bredeson J.V."/>
            <person name="Lyons J.B."/>
            <person name="Prochnik S.E."/>
            <person name="Wu G.A."/>
            <person name="Ha C.M."/>
            <person name="Edsinger-Gonzales E."/>
            <person name="Grimwood J."/>
            <person name="Schmutz J."/>
            <person name="Rabbi I.Y."/>
            <person name="Egesi C."/>
            <person name="Nauluvula P."/>
            <person name="Lebot V."/>
            <person name="Ndunguru J."/>
            <person name="Mkamilo G."/>
            <person name="Bart R.S."/>
            <person name="Setter T.L."/>
            <person name="Gleadow R.M."/>
            <person name="Kulakow P."/>
            <person name="Ferguson M.E."/>
            <person name="Rounsley S."/>
            <person name="Rokhsar D.S."/>
        </authorList>
    </citation>
    <scope>NUCLEOTIDE SEQUENCE [LARGE SCALE GENOMIC DNA]</scope>
    <source>
        <strain evidence="2">cv. AM560-2</strain>
    </source>
</reference>
<accession>A0A2C9W136</accession>
<gene>
    <name evidence="1" type="ORF">MANES_04G091241v8</name>
</gene>
<dbReference type="Proteomes" id="UP000091857">
    <property type="component" value="Chromosome 4"/>
</dbReference>
<evidence type="ECO:0000313" key="2">
    <source>
        <dbReference type="Proteomes" id="UP000091857"/>
    </source>
</evidence>
<dbReference type="EMBL" id="CM004390">
    <property type="protein sequence ID" value="OAY52535.1"/>
    <property type="molecule type" value="Genomic_DNA"/>
</dbReference>
<proteinExistence type="predicted"/>
<protein>
    <submittedName>
        <fullName evidence="1">Uncharacterized protein</fullName>
    </submittedName>
</protein>
<dbReference type="AlphaFoldDB" id="A0A2C9W136"/>
<name>A0A2C9W136_MANES</name>
<dbReference type="Gramene" id="Manes.04G091241.1.v8.1">
    <property type="protein sequence ID" value="Manes.04G091241.1.v8.1.CDS"/>
    <property type="gene ID" value="Manes.04G091241.v8.1"/>
</dbReference>
<comment type="caution">
    <text evidence="1">The sequence shown here is derived from an EMBL/GenBank/DDBJ whole genome shotgun (WGS) entry which is preliminary data.</text>
</comment>
<sequence length="121" mass="13835">MDQALWSFLQSSPETSVPFPWERCFDVRTQVLFYKNAINGTMVVDLRRQVNLGGGLFHASRMWNTLAGYCYNHRPLLFANEYEQEPPFLIGAGCCGPLVYLLVPEKVHCCPICDSFVFYMG</sequence>